<dbReference type="EMBL" id="NBNE01013072">
    <property type="protein sequence ID" value="OWY95336.1"/>
    <property type="molecule type" value="Genomic_DNA"/>
</dbReference>
<feature type="signal peptide" evidence="1">
    <location>
        <begin position="1"/>
        <end position="20"/>
    </location>
</feature>
<evidence type="ECO:0000313" key="3">
    <source>
        <dbReference type="Proteomes" id="UP000198211"/>
    </source>
</evidence>
<comment type="caution">
    <text evidence="2">The sequence shown here is derived from an EMBL/GenBank/DDBJ whole genome shotgun (WGS) entry which is preliminary data.</text>
</comment>
<dbReference type="AlphaFoldDB" id="A0A225US24"/>
<reference evidence="3" key="1">
    <citation type="submission" date="2017-03" db="EMBL/GenBank/DDBJ databases">
        <title>Phytopthora megakarya and P. palmivora, two closely related causual agents of cacao black pod achieved similar genome size and gene model numbers by different mechanisms.</title>
        <authorList>
            <person name="Ali S."/>
            <person name="Shao J."/>
            <person name="Larry D.J."/>
            <person name="Kronmiller B."/>
            <person name="Shen D."/>
            <person name="Strem M.D."/>
            <person name="Melnick R.L."/>
            <person name="Guiltinan M.J."/>
            <person name="Tyler B.M."/>
            <person name="Meinhardt L.W."/>
            <person name="Bailey B.A."/>
        </authorList>
    </citation>
    <scope>NUCLEOTIDE SEQUENCE [LARGE SCALE GENOMIC DNA]</scope>
    <source>
        <strain evidence="3">zdho120</strain>
    </source>
</reference>
<gene>
    <name evidence="2" type="ORF">PHMEG_00034687</name>
</gene>
<dbReference type="Proteomes" id="UP000198211">
    <property type="component" value="Unassembled WGS sequence"/>
</dbReference>
<protein>
    <submittedName>
        <fullName evidence="2">RxLR effector protein</fullName>
    </submittedName>
</protein>
<accession>A0A225US24</accession>
<feature type="non-terminal residue" evidence="2">
    <location>
        <position position="85"/>
    </location>
</feature>
<evidence type="ECO:0000256" key="1">
    <source>
        <dbReference type="SAM" id="SignalP"/>
    </source>
</evidence>
<proteinExistence type="predicted"/>
<feature type="chain" id="PRO_5012352789" evidence="1">
    <location>
        <begin position="21"/>
        <end position="85"/>
    </location>
</feature>
<keyword evidence="1" id="KW-0732">Signal</keyword>
<name>A0A225US24_9STRA</name>
<keyword evidence="3" id="KW-1185">Reference proteome</keyword>
<evidence type="ECO:0000313" key="2">
    <source>
        <dbReference type="EMBL" id="OWY95336.1"/>
    </source>
</evidence>
<sequence length="85" mass="9141">MRSTGLVGLIFFVSVVLNEAATLVSNSNTLRPNIAGWTNFQAESKTGISSTRFLRTRSVGENEERAGLSVPIVDKVKTVLSSSKV</sequence>
<organism evidence="2 3">
    <name type="scientific">Phytophthora megakarya</name>
    <dbReference type="NCBI Taxonomy" id="4795"/>
    <lineage>
        <taxon>Eukaryota</taxon>
        <taxon>Sar</taxon>
        <taxon>Stramenopiles</taxon>
        <taxon>Oomycota</taxon>
        <taxon>Peronosporomycetes</taxon>
        <taxon>Peronosporales</taxon>
        <taxon>Peronosporaceae</taxon>
        <taxon>Phytophthora</taxon>
    </lineage>
</organism>